<accession>E0VRV7</accession>
<name>E0VRV7_PEDHC</name>
<dbReference type="HOGENOM" id="CLU_2815504_0_0_1"/>
<evidence type="ECO:0000313" key="3">
    <source>
        <dbReference type="Proteomes" id="UP000009046"/>
    </source>
</evidence>
<reference evidence="1" key="1">
    <citation type="submission" date="2007-04" db="EMBL/GenBank/DDBJ databases">
        <title>Annotation of Pediculus humanus corporis strain USDA.</title>
        <authorList>
            <person name="Kirkness E."/>
            <person name="Hannick L."/>
            <person name="Hass B."/>
            <person name="Bruggner R."/>
            <person name="Lawson D."/>
            <person name="Bidwell S."/>
            <person name="Joardar V."/>
            <person name="Caler E."/>
            <person name="Walenz B."/>
            <person name="Inman J."/>
            <person name="Schobel S."/>
            <person name="Galinsky K."/>
            <person name="Amedeo P."/>
            <person name="Strausberg R."/>
        </authorList>
    </citation>
    <scope>NUCLEOTIDE SEQUENCE</scope>
    <source>
        <strain evidence="1">USDA</strain>
    </source>
</reference>
<dbReference type="EMBL" id="AAZO01004819">
    <property type="status" value="NOT_ANNOTATED_CDS"/>
    <property type="molecule type" value="Genomic_DNA"/>
</dbReference>
<dbReference type="KEGG" id="phu:Phum_PHUM405160"/>
<gene>
    <name evidence="2" type="primary">8233996</name>
    <name evidence="1" type="ORF">Phum_PHUM405160</name>
</gene>
<dbReference type="VEuPathDB" id="VectorBase:PHUM405160"/>
<protein>
    <submittedName>
        <fullName evidence="1 2">Uncharacterized protein</fullName>
    </submittedName>
</protein>
<sequence>MTQFYWPVNPDAGLYRRREYEAVNGRHGYRHTERIGLGEDGHTEERRIQQKIRDEIGALSYQPPIFV</sequence>
<evidence type="ECO:0000313" key="1">
    <source>
        <dbReference type="EMBL" id="EEB16113.1"/>
    </source>
</evidence>
<dbReference type="OrthoDB" id="7677333at2759"/>
<dbReference type="GeneID" id="8233996"/>
<reference evidence="1" key="2">
    <citation type="submission" date="2007-04" db="EMBL/GenBank/DDBJ databases">
        <title>The genome of the human body louse.</title>
        <authorList>
            <consortium name="The Human Body Louse Genome Consortium"/>
            <person name="Kirkness E."/>
            <person name="Walenz B."/>
            <person name="Hass B."/>
            <person name="Bruggner R."/>
            <person name="Strausberg R."/>
        </authorList>
    </citation>
    <scope>NUCLEOTIDE SEQUENCE</scope>
    <source>
        <strain evidence="1">USDA</strain>
    </source>
</reference>
<dbReference type="CTD" id="8233996"/>
<dbReference type="Proteomes" id="UP000009046">
    <property type="component" value="Unassembled WGS sequence"/>
</dbReference>
<dbReference type="EnsemblMetazoa" id="PHUM405160-RA">
    <property type="protein sequence ID" value="PHUM405160-PA"/>
    <property type="gene ID" value="PHUM405160"/>
</dbReference>
<dbReference type="EMBL" id="DS235562">
    <property type="protein sequence ID" value="EEB16113.1"/>
    <property type="molecule type" value="Genomic_DNA"/>
</dbReference>
<proteinExistence type="predicted"/>
<keyword evidence="3" id="KW-1185">Reference proteome</keyword>
<evidence type="ECO:0000313" key="2">
    <source>
        <dbReference type="EnsemblMetazoa" id="PHUM405160-PA"/>
    </source>
</evidence>
<dbReference type="InParanoid" id="E0VRV7"/>
<organism>
    <name type="scientific">Pediculus humanus subsp. corporis</name>
    <name type="common">Body louse</name>
    <dbReference type="NCBI Taxonomy" id="121224"/>
    <lineage>
        <taxon>Eukaryota</taxon>
        <taxon>Metazoa</taxon>
        <taxon>Ecdysozoa</taxon>
        <taxon>Arthropoda</taxon>
        <taxon>Hexapoda</taxon>
        <taxon>Insecta</taxon>
        <taxon>Pterygota</taxon>
        <taxon>Neoptera</taxon>
        <taxon>Paraneoptera</taxon>
        <taxon>Psocodea</taxon>
        <taxon>Troctomorpha</taxon>
        <taxon>Phthiraptera</taxon>
        <taxon>Anoplura</taxon>
        <taxon>Pediculidae</taxon>
        <taxon>Pediculus</taxon>
    </lineage>
</organism>
<dbReference type="RefSeq" id="XP_002428851.1">
    <property type="nucleotide sequence ID" value="XM_002428806.1"/>
</dbReference>
<reference evidence="2" key="3">
    <citation type="submission" date="2021-02" db="UniProtKB">
        <authorList>
            <consortium name="EnsemblMetazoa"/>
        </authorList>
    </citation>
    <scope>IDENTIFICATION</scope>
    <source>
        <strain evidence="2">USDA</strain>
    </source>
</reference>
<dbReference type="AlphaFoldDB" id="E0VRV7"/>